<evidence type="ECO:0000313" key="3">
    <source>
        <dbReference type="Proteomes" id="UP000825890"/>
    </source>
</evidence>
<dbReference type="OrthoDB" id="276546at2759"/>
<dbReference type="SUPFAM" id="SSF51395">
    <property type="entry name" value="FMN-linked oxidoreductases"/>
    <property type="match status" value="1"/>
</dbReference>
<accession>A0A9P3CRN1</accession>
<dbReference type="Pfam" id="PF00724">
    <property type="entry name" value="Oxidored_FMN"/>
    <property type="match status" value="1"/>
</dbReference>
<comment type="caution">
    <text evidence="2">The sequence shown here is derived from an EMBL/GenBank/DDBJ whole genome shotgun (WGS) entry which is preliminary data.</text>
</comment>
<keyword evidence="3" id="KW-1185">Reference proteome</keyword>
<name>A0A9P3CRN1_9PEZI</name>
<gene>
    <name evidence="2" type="ORF">CKM354_001060500</name>
</gene>
<dbReference type="Gene3D" id="3.20.20.70">
    <property type="entry name" value="Aldolase class I"/>
    <property type="match status" value="1"/>
</dbReference>
<dbReference type="PANTHER" id="PTHR22893:SF91">
    <property type="entry name" value="NADPH DEHYDROGENASE 2-RELATED"/>
    <property type="match status" value="1"/>
</dbReference>
<dbReference type="PANTHER" id="PTHR22893">
    <property type="entry name" value="NADH OXIDOREDUCTASE-RELATED"/>
    <property type="match status" value="1"/>
</dbReference>
<dbReference type="InterPro" id="IPR045247">
    <property type="entry name" value="Oye-like"/>
</dbReference>
<protein>
    <recommendedName>
        <fullName evidence="1">NADH:flavin oxidoreductase/NADH oxidase N-terminal domain-containing protein</fullName>
    </recommendedName>
</protein>
<reference evidence="2 3" key="1">
    <citation type="submission" date="2021-01" db="EMBL/GenBank/DDBJ databases">
        <title>Cercospora kikuchii MAFF 305040 whole genome shotgun sequence.</title>
        <authorList>
            <person name="Kashiwa T."/>
            <person name="Suzuki T."/>
        </authorList>
    </citation>
    <scope>NUCLEOTIDE SEQUENCE [LARGE SCALE GENOMIC DNA]</scope>
    <source>
        <strain evidence="2 3">MAFF 305040</strain>
    </source>
</reference>
<dbReference type="AlphaFoldDB" id="A0A9P3CRN1"/>
<evidence type="ECO:0000313" key="2">
    <source>
        <dbReference type="EMBL" id="GIZ47516.1"/>
    </source>
</evidence>
<dbReference type="InterPro" id="IPR013785">
    <property type="entry name" value="Aldolase_TIM"/>
</dbReference>
<sequence>MSPPESQAKPTLFTPLSLGPNVTLSHRIVMAPLTRFRCTSSHVPLTSMVSEYYSQRCSTPGGLIIAESNIISPEHGGVKHMPGLWNEEQISAWKPIVDEVHAKGCYIFAQLIALGRVADPEVLRNEGGWDVKSSSQVPFPDAVEEEGSGGVVPKEMSKEEIQDAVQKFAEAAKNAVFGAGFDGIELHGANGYLIDQFTQDVSNQRTDEYGGSVENRSRFGIEVAKACVEAVGKERVGFRISPYSTFQGMKMADPVEQFGDLVTRLKSLQLAYLHVVESRVVNNVDCEKQEGIEPFLEIWGKTSPVLVAGGLTPELAKKAVEQEYTKQGCEIAVVFGRHFISNPDLVYRIKEGLDLNKYDRSTFYTPEIREGYLDYPFSQEYSQQCNASGEASVSGSP</sequence>
<evidence type="ECO:0000259" key="1">
    <source>
        <dbReference type="Pfam" id="PF00724"/>
    </source>
</evidence>
<dbReference type="FunFam" id="3.20.20.70:FF:000138">
    <property type="entry name" value="NADPH dehydrogenase 1"/>
    <property type="match status" value="1"/>
</dbReference>
<dbReference type="RefSeq" id="XP_044662003.1">
    <property type="nucleotide sequence ID" value="XM_044806068.1"/>
</dbReference>
<dbReference type="GeneID" id="68296180"/>
<dbReference type="EMBL" id="BOLY01000007">
    <property type="protein sequence ID" value="GIZ47516.1"/>
    <property type="molecule type" value="Genomic_DNA"/>
</dbReference>
<organism evidence="2 3">
    <name type="scientific">Cercospora kikuchii</name>
    <dbReference type="NCBI Taxonomy" id="84275"/>
    <lineage>
        <taxon>Eukaryota</taxon>
        <taxon>Fungi</taxon>
        <taxon>Dikarya</taxon>
        <taxon>Ascomycota</taxon>
        <taxon>Pezizomycotina</taxon>
        <taxon>Dothideomycetes</taxon>
        <taxon>Dothideomycetidae</taxon>
        <taxon>Mycosphaerellales</taxon>
        <taxon>Mycosphaerellaceae</taxon>
        <taxon>Cercospora</taxon>
    </lineage>
</organism>
<dbReference type="GO" id="GO:0003959">
    <property type="term" value="F:NADPH dehydrogenase activity"/>
    <property type="evidence" value="ECO:0007669"/>
    <property type="project" value="TreeGrafter"/>
</dbReference>
<dbReference type="InterPro" id="IPR001155">
    <property type="entry name" value="OxRdtase_FMN_N"/>
</dbReference>
<feature type="domain" description="NADH:flavin oxidoreductase/NADH oxidase N-terminal" evidence="1">
    <location>
        <begin position="12"/>
        <end position="356"/>
    </location>
</feature>
<dbReference type="Proteomes" id="UP000825890">
    <property type="component" value="Unassembled WGS sequence"/>
</dbReference>
<dbReference type="CDD" id="cd02933">
    <property type="entry name" value="OYE_like_FMN"/>
    <property type="match status" value="1"/>
</dbReference>
<proteinExistence type="predicted"/>
<dbReference type="GO" id="GO:0010181">
    <property type="term" value="F:FMN binding"/>
    <property type="evidence" value="ECO:0007669"/>
    <property type="project" value="InterPro"/>
</dbReference>